<dbReference type="GO" id="GO:0016874">
    <property type="term" value="F:ligase activity"/>
    <property type="evidence" value="ECO:0007669"/>
    <property type="project" value="UniProtKB-KW"/>
</dbReference>
<dbReference type="EMBL" id="CP017708">
    <property type="protein sequence ID" value="AOY85023.2"/>
    <property type="molecule type" value="Genomic_DNA"/>
</dbReference>
<dbReference type="InterPro" id="IPR045864">
    <property type="entry name" value="aa-tRNA-synth_II/BPL/LPL"/>
</dbReference>
<dbReference type="Gene3D" id="3.30.930.10">
    <property type="entry name" value="Bira Bifunctional Protein, Domain 2"/>
    <property type="match status" value="1"/>
</dbReference>
<keyword evidence="2" id="KW-0436">Ligase</keyword>
<evidence type="ECO:0000259" key="1">
    <source>
        <dbReference type="PROSITE" id="PS51733"/>
    </source>
</evidence>
<dbReference type="Pfam" id="PF21948">
    <property type="entry name" value="LplA-B_cat"/>
    <property type="match status" value="1"/>
</dbReference>
<dbReference type="SUPFAM" id="SSF55681">
    <property type="entry name" value="Class II aaRS and biotin synthetases"/>
    <property type="match status" value="1"/>
</dbReference>
<dbReference type="PANTHER" id="PTHR43679:SF2">
    <property type="entry name" value="OCTANOYL-[GCVH]:PROTEIN N-OCTANOYLTRANSFERASE"/>
    <property type="match status" value="1"/>
</dbReference>
<name>A0A1D9GBN7_MOOP1</name>
<dbReference type="PANTHER" id="PTHR43679">
    <property type="entry name" value="OCTANOYLTRANSFERASE LIPM-RELATED"/>
    <property type="match status" value="1"/>
</dbReference>
<dbReference type="CDD" id="cd16443">
    <property type="entry name" value="LplA"/>
    <property type="match status" value="1"/>
</dbReference>
<evidence type="ECO:0000313" key="3">
    <source>
        <dbReference type="Proteomes" id="UP000176944"/>
    </source>
</evidence>
<dbReference type="Proteomes" id="UP000176944">
    <property type="component" value="Chromosome"/>
</dbReference>
<organism evidence="2 3">
    <name type="scientific">Moorena producens (strain JHB)</name>
    <dbReference type="NCBI Taxonomy" id="1454205"/>
    <lineage>
        <taxon>Bacteria</taxon>
        <taxon>Bacillati</taxon>
        <taxon>Cyanobacteriota</taxon>
        <taxon>Cyanophyceae</taxon>
        <taxon>Coleofasciculales</taxon>
        <taxon>Coleofasciculaceae</taxon>
        <taxon>Moorena</taxon>
    </lineage>
</organism>
<dbReference type="AlphaFoldDB" id="A0A1D9GBN7"/>
<dbReference type="InterPro" id="IPR050664">
    <property type="entry name" value="Octanoyltrans_LipM/LipL"/>
</dbReference>
<gene>
    <name evidence="2" type="ORF">BJP36_33805</name>
</gene>
<accession>A0A1D9GBN7</accession>
<protein>
    <submittedName>
        <fullName evidence="2">Lipoate--protein ligase family protein</fullName>
    </submittedName>
</protein>
<reference evidence="3" key="1">
    <citation type="submission" date="2016-10" db="EMBL/GenBank/DDBJ databases">
        <title>Comparative genomics uncovers the prolific and rare metabolic potential of the cyanobacterial genus Moorea.</title>
        <authorList>
            <person name="Leao T."/>
            <person name="Castelao G."/>
            <person name="Korobeynikov A."/>
            <person name="Monroe E.A."/>
            <person name="Podell S."/>
            <person name="Glukhov E."/>
            <person name="Allen E."/>
            <person name="Gerwick W.H."/>
            <person name="Gerwick L."/>
        </authorList>
    </citation>
    <scope>NUCLEOTIDE SEQUENCE [LARGE SCALE GENOMIC DNA]</scope>
    <source>
        <strain evidence="3">JHB</strain>
    </source>
</reference>
<dbReference type="PROSITE" id="PS51733">
    <property type="entry name" value="BPL_LPL_CATALYTIC"/>
    <property type="match status" value="1"/>
</dbReference>
<proteinExistence type="predicted"/>
<evidence type="ECO:0000313" key="2">
    <source>
        <dbReference type="EMBL" id="AOY85023.2"/>
    </source>
</evidence>
<sequence>MALFHTSDLPLQTSDSSNLPLQSSSWRLIPLLQASGRLQMAIDQWLLAQHQRGKHPPALRFYTWASPTISLGYHQRRWPEFWEQLTWASQPVELVRRPTGGRAVLHQGDLTYMVVNSGLTGKRLDAYHQICEFLIQGWRSLGVELHYGSAGRGYIHNPNCFGTATGADLVLADGSKLIGSAQLRRGNVILQHGSIRLEPDAGLYTQVFGEAPPLFHLPIAQQGDALINIVVDALTHAAADCFGVDLVEKPLSNQEWQEILALVNSPSDK</sequence>
<dbReference type="InterPro" id="IPR004143">
    <property type="entry name" value="BPL_LPL_catalytic"/>
</dbReference>
<feature type="domain" description="BPL/LPL catalytic" evidence="1">
    <location>
        <begin position="53"/>
        <end position="246"/>
    </location>
</feature>